<accession>G9MYW0</accession>
<dbReference type="Proteomes" id="UP000007115">
    <property type="component" value="Unassembled WGS sequence"/>
</dbReference>
<evidence type="ECO:0000256" key="1">
    <source>
        <dbReference type="SAM" id="MobiDB-lite"/>
    </source>
</evidence>
<dbReference type="OrthoDB" id="4900573at2759"/>
<evidence type="ECO:0000313" key="3">
    <source>
        <dbReference type="Proteomes" id="UP000007115"/>
    </source>
</evidence>
<feature type="compositionally biased region" description="Basic and acidic residues" evidence="1">
    <location>
        <begin position="61"/>
        <end position="93"/>
    </location>
</feature>
<dbReference type="EMBL" id="ABDF02000080">
    <property type="protein sequence ID" value="EHK20289.1"/>
    <property type="molecule type" value="Genomic_DNA"/>
</dbReference>
<name>G9MYW0_HYPVG</name>
<proteinExistence type="predicted"/>
<dbReference type="HOGENOM" id="CLU_1547802_0_0_1"/>
<evidence type="ECO:0000313" key="2">
    <source>
        <dbReference type="EMBL" id="EHK20289.1"/>
    </source>
</evidence>
<feature type="compositionally biased region" description="Low complexity" evidence="1">
    <location>
        <begin position="94"/>
        <end position="103"/>
    </location>
</feature>
<feature type="compositionally biased region" description="Low complexity" evidence="1">
    <location>
        <begin position="18"/>
        <end position="46"/>
    </location>
</feature>
<gene>
    <name evidence="2" type="ORF">TRIVIDRAFT_216383</name>
</gene>
<reference evidence="2 3" key="1">
    <citation type="journal article" date="2011" name="Genome Biol.">
        <title>Comparative genome sequence analysis underscores mycoparasitism as the ancestral life style of Trichoderma.</title>
        <authorList>
            <person name="Kubicek C.P."/>
            <person name="Herrera-Estrella A."/>
            <person name="Seidl-Seiboth V."/>
            <person name="Martinez D.A."/>
            <person name="Druzhinina I.S."/>
            <person name="Thon M."/>
            <person name="Zeilinger S."/>
            <person name="Casas-Flores S."/>
            <person name="Horwitz B.A."/>
            <person name="Mukherjee P.K."/>
            <person name="Mukherjee M."/>
            <person name="Kredics L."/>
            <person name="Alcaraz L.D."/>
            <person name="Aerts A."/>
            <person name="Antal Z."/>
            <person name="Atanasova L."/>
            <person name="Cervantes-Badillo M.G."/>
            <person name="Challacombe J."/>
            <person name="Chertkov O."/>
            <person name="McCluskey K."/>
            <person name="Coulpier F."/>
            <person name="Deshpande N."/>
            <person name="von Doehren H."/>
            <person name="Ebbole D.J."/>
            <person name="Esquivel-Naranjo E.U."/>
            <person name="Fekete E."/>
            <person name="Flipphi M."/>
            <person name="Glaser F."/>
            <person name="Gomez-Rodriguez E.Y."/>
            <person name="Gruber S."/>
            <person name="Han C."/>
            <person name="Henrissat B."/>
            <person name="Hermosa R."/>
            <person name="Hernandez-Onate M."/>
            <person name="Karaffa L."/>
            <person name="Kosti I."/>
            <person name="Le Crom S."/>
            <person name="Lindquist E."/>
            <person name="Lucas S."/>
            <person name="Luebeck M."/>
            <person name="Luebeck P.S."/>
            <person name="Margeot A."/>
            <person name="Metz B."/>
            <person name="Misra M."/>
            <person name="Nevalainen H."/>
            <person name="Omann M."/>
            <person name="Packer N."/>
            <person name="Perrone G."/>
            <person name="Uresti-Rivera E.E."/>
            <person name="Salamov A."/>
            <person name="Schmoll M."/>
            <person name="Seiboth B."/>
            <person name="Shapiro H."/>
            <person name="Sukno S."/>
            <person name="Tamayo-Ramos J.A."/>
            <person name="Tisch D."/>
            <person name="Wiest A."/>
            <person name="Wilkinson H.H."/>
            <person name="Zhang M."/>
            <person name="Coutinho P.M."/>
            <person name="Kenerley C.M."/>
            <person name="Monte E."/>
            <person name="Baker S.E."/>
            <person name="Grigoriev I.V."/>
        </authorList>
    </citation>
    <scope>NUCLEOTIDE SEQUENCE [LARGE SCALE GENOMIC DNA]</scope>
    <source>
        <strain evidence="3">Gv29-8 / FGSC 10586</strain>
    </source>
</reference>
<dbReference type="eggNOG" id="ENOG502T3XS">
    <property type="taxonomic scope" value="Eukaryota"/>
</dbReference>
<feature type="region of interest" description="Disordered" evidence="1">
    <location>
        <begin position="1"/>
        <end position="137"/>
    </location>
</feature>
<feature type="compositionally biased region" description="Basic and acidic residues" evidence="1">
    <location>
        <begin position="128"/>
        <end position="137"/>
    </location>
</feature>
<dbReference type="GeneID" id="25791102"/>
<comment type="caution">
    <text evidence="2">The sequence shown here is derived from an EMBL/GenBank/DDBJ whole genome shotgun (WGS) entry which is preliminary data.</text>
</comment>
<protein>
    <submittedName>
        <fullName evidence="2">Uncharacterized protein</fullName>
    </submittedName>
</protein>
<dbReference type="RefSeq" id="XP_013954486.1">
    <property type="nucleotide sequence ID" value="XM_014099011.1"/>
</dbReference>
<organism evidence="2 3">
    <name type="scientific">Hypocrea virens (strain Gv29-8 / FGSC 10586)</name>
    <name type="common">Gliocladium virens</name>
    <name type="synonym">Trichoderma virens</name>
    <dbReference type="NCBI Taxonomy" id="413071"/>
    <lineage>
        <taxon>Eukaryota</taxon>
        <taxon>Fungi</taxon>
        <taxon>Dikarya</taxon>
        <taxon>Ascomycota</taxon>
        <taxon>Pezizomycotina</taxon>
        <taxon>Sordariomycetes</taxon>
        <taxon>Hypocreomycetidae</taxon>
        <taxon>Hypocreales</taxon>
        <taxon>Hypocreaceae</taxon>
        <taxon>Trichoderma</taxon>
    </lineage>
</organism>
<sequence length="178" mass="20653">MPSSRRDYPSSLYPEVGSSYKSSYSNSDSNNSISSYSSRRNSTNHHSYGDYPRSRDHRHRDRNERHFRDAHSTNTKDSRRSYSHDRNRDDRKNSGGSSNSSNNTIKQRTRGIWERAIPSDYRPSQADPDARRERLSKEKECGGFDWTQGMVLGLMGAAALFSVERSLVRRQKKDYIQH</sequence>
<dbReference type="VEuPathDB" id="FungiDB:TRIVIDRAFT_216383"/>
<dbReference type="InParanoid" id="G9MYW0"/>
<dbReference type="OMA" id="NERHFRD"/>
<dbReference type="AlphaFoldDB" id="G9MYW0"/>
<keyword evidence="3" id="KW-1185">Reference proteome</keyword>